<dbReference type="STRING" id="101091.A0A1C7NEL0"/>
<feature type="domain" description="BRCT" evidence="11">
    <location>
        <begin position="160"/>
        <end position="216"/>
    </location>
</feature>
<dbReference type="GO" id="GO:0004842">
    <property type="term" value="F:ubiquitin-protein transferase activity"/>
    <property type="evidence" value="ECO:0007669"/>
    <property type="project" value="TreeGrafter"/>
</dbReference>
<evidence type="ECO:0000256" key="1">
    <source>
        <dbReference type="ARBA" id="ARBA00004123"/>
    </source>
</evidence>
<keyword evidence="6" id="KW-0862">Zinc</keyword>
<dbReference type="PROSITE" id="PS50089">
    <property type="entry name" value="ZF_RING_2"/>
    <property type="match status" value="1"/>
</dbReference>
<dbReference type="InterPro" id="IPR031099">
    <property type="entry name" value="BRCA1-associated"/>
</dbReference>
<evidence type="ECO:0000259" key="10">
    <source>
        <dbReference type="PROSITE" id="PS50089"/>
    </source>
</evidence>
<dbReference type="Pfam" id="PF13923">
    <property type="entry name" value="zf-C3HC4_2"/>
    <property type="match status" value="1"/>
</dbReference>
<dbReference type="SMART" id="SM00184">
    <property type="entry name" value="RING"/>
    <property type="match status" value="1"/>
</dbReference>
<keyword evidence="7" id="KW-0234">DNA repair</keyword>
<dbReference type="PANTHER" id="PTHR13763">
    <property type="entry name" value="BREAST CANCER TYPE 1 SUSCEPTIBILITY PROTEIN BRCA1"/>
    <property type="match status" value="1"/>
</dbReference>
<dbReference type="PANTHER" id="PTHR13763:SF0">
    <property type="entry name" value="BREAST CANCER TYPE 1 SUSCEPTIBILITY PROTEIN"/>
    <property type="match status" value="1"/>
</dbReference>
<dbReference type="InterPro" id="IPR001841">
    <property type="entry name" value="Znf_RING"/>
</dbReference>
<protein>
    <recommendedName>
        <fullName evidence="14">RING-type E3 ubiquitin transferase BRCA1</fullName>
    </recommendedName>
</protein>
<keyword evidence="13" id="KW-1185">Reference proteome</keyword>
<evidence type="ECO:0000256" key="4">
    <source>
        <dbReference type="ARBA" id="ARBA00022763"/>
    </source>
</evidence>
<evidence type="ECO:0000256" key="6">
    <source>
        <dbReference type="ARBA" id="ARBA00022833"/>
    </source>
</evidence>
<dbReference type="GO" id="GO:0045944">
    <property type="term" value="P:positive regulation of transcription by RNA polymerase II"/>
    <property type="evidence" value="ECO:0007669"/>
    <property type="project" value="TreeGrafter"/>
</dbReference>
<keyword evidence="2" id="KW-0479">Metal-binding</keyword>
<dbReference type="PROSITE" id="PS50172">
    <property type="entry name" value="BRCT"/>
    <property type="match status" value="2"/>
</dbReference>
<name>A0A1C7NEL0_9FUNG</name>
<dbReference type="GO" id="GO:0008270">
    <property type="term" value="F:zinc ion binding"/>
    <property type="evidence" value="ECO:0007669"/>
    <property type="project" value="UniProtKB-KW"/>
</dbReference>
<feature type="domain" description="BRCT" evidence="11">
    <location>
        <begin position="298"/>
        <end position="321"/>
    </location>
</feature>
<dbReference type="InterPro" id="IPR017907">
    <property type="entry name" value="Znf_RING_CS"/>
</dbReference>
<dbReference type="SUPFAM" id="SSF57850">
    <property type="entry name" value="RING/U-box"/>
    <property type="match status" value="1"/>
</dbReference>
<evidence type="ECO:0000256" key="9">
    <source>
        <dbReference type="PROSITE-ProRule" id="PRU00175"/>
    </source>
</evidence>
<comment type="caution">
    <text evidence="12">The sequence shown here is derived from an EMBL/GenBank/DDBJ whole genome shotgun (WGS) entry which is preliminary data.</text>
</comment>
<evidence type="ECO:0000313" key="13">
    <source>
        <dbReference type="Proteomes" id="UP000093000"/>
    </source>
</evidence>
<keyword evidence="4" id="KW-0227">DNA damage</keyword>
<evidence type="ECO:0000259" key="11">
    <source>
        <dbReference type="PROSITE" id="PS50172"/>
    </source>
</evidence>
<dbReference type="InterPro" id="IPR001357">
    <property type="entry name" value="BRCT_dom"/>
</dbReference>
<evidence type="ECO:0000256" key="2">
    <source>
        <dbReference type="ARBA" id="ARBA00022723"/>
    </source>
</evidence>
<dbReference type="SUPFAM" id="SSF52113">
    <property type="entry name" value="BRCT domain"/>
    <property type="match status" value="2"/>
</dbReference>
<evidence type="ECO:0000256" key="5">
    <source>
        <dbReference type="ARBA" id="ARBA00022771"/>
    </source>
</evidence>
<reference evidence="12 13" key="1">
    <citation type="submission" date="2016-03" db="EMBL/GenBank/DDBJ databases">
        <title>Choanephora cucurbitarum.</title>
        <authorList>
            <person name="Min B."/>
            <person name="Park H."/>
            <person name="Park J.-H."/>
            <person name="Shin H.-D."/>
            <person name="Choi I.-G."/>
        </authorList>
    </citation>
    <scope>NUCLEOTIDE SEQUENCE [LARGE SCALE GENOMIC DNA]</scope>
    <source>
        <strain evidence="12 13">KUS-F28377</strain>
    </source>
</reference>
<dbReference type="InterPro" id="IPR013083">
    <property type="entry name" value="Znf_RING/FYVE/PHD"/>
</dbReference>
<keyword evidence="8" id="KW-0539">Nucleus</keyword>
<dbReference type="InParanoid" id="A0A1C7NEL0"/>
<keyword evidence="3" id="KW-0677">Repeat</keyword>
<dbReference type="InterPro" id="IPR036420">
    <property type="entry name" value="BRCT_dom_sf"/>
</dbReference>
<evidence type="ECO:0000256" key="7">
    <source>
        <dbReference type="ARBA" id="ARBA00023204"/>
    </source>
</evidence>
<evidence type="ECO:0000256" key="3">
    <source>
        <dbReference type="ARBA" id="ARBA00022737"/>
    </source>
</evidence>
<comment type="subcellular location">
    <subcellularLocation>
        <location evidence="1">Nucleus</location>
    </subcellularLocation>
</comment>
<keyword evidence="5 9" id="KW-0863">Zinc-finger</keyword>
<dbReference type="GO" id="GO:0000724">
    <property type="term" value="P:double-strand break repair via homologous recombination"/>
    <property type="evidence" value="ECO:0007669"/>
    <property type="project" value="TreeGrafter"/>
</dbReference>
<proteinExistence type="predicted"/>
<dbReference type="GO" id="GO:0005634">
    <property type="term" value="C:nucleus"/>
    <property type="evidence" value="ECO:0007669"/>
    <property type="project" value="UniProtKB-SubCell"/>
</dbReference>
<feature type="domain" description="RING-type" evidence="10">
    <location>
        <begin position="25"/>
        <end position="63"/>
    </location>
</feature>
<organism evidence="12 13">
    <name type="scientific">Choanephora cucurbitarum</name>
    <dbReference type="NCBI Taxonomy" id="101091"/>
    <lineage>
        <taxon>Eukaryota</taxon>
        <taxon>Fungi</taxon>
        <taxon>Fungi incertae sedis</taxon>
        <taxon>Mucoromycota</taxon>
        <taxon>Mucoromycotina</taxon>
        <taxon>Mucoromycetes</taxon>
        <taxon>Mucorales</taxon>
        <taxon>Mucorineae</taxon>
        <taxon>Choanephoraceae</taxon>
        <taxon>Choanephoroideae</taxon>
        <taxon>Choanephora</taxon>
    </lineage>
</organism>
<evidence type="ECO:0000256" key="8">
    <source>
        <dbReference type="ARBA" id="ARBA00023242"/>
    </source>
</evidence>
<dbReference type="OrthoDB" id="6270329at2759"/>
<gene>
    <name evidence="12" type="ORF">A0J61_04472</name>
</gene>
<dbReference type="PROSITE" id="PS00518">
    <property type="entry name" value="ZF_RING_1"/>
    <property type="match status" value="1"/>
</dbReference>
<dbReference type="Gene3D" id="3.30.40.10">
    <property type="entry name" value="Zinc/RING finger domain, C3HC4 (zinc finger)"/>
    <property type="match status" value="1"/>
</dbReference>
<accession>A0A1C7NEL0</accession>
<evidence type="ECO:0000313" key="12">
    <source>
        <dbReference type="EMBL" id="OBZ87488.1"/>
    </source>
</evidence>
<dbReference type="EMBL" id="LUGH01000219">
    <property type="protein sequence ID" value="OBZ87488.1"/>
    <property type="molecule type" value="Genomic_DNA"/>
</dbReference>
<dbReference type="AlphaFoldDB" id="A0A1C7NEL0"/>
<dbReference type="Gene3D" id="3.40.50.10190">
    <property type="entry name" value="BRCT domain"/>
    <property type="match status" value="1"/>
</dbReference>
<sequence>MSSLTSVAANNIGSLLTSMALEVTCPVCNSLFDPPAVTYCKHAFCSHCIKKSIEETGKCPTCQEPLTIDQLRDSTKLQLIVDEIKDMHRIYQQATTLDLSQIPPQHLTDQDRTLSSILSLNAVENSINDAKDIQHYRICQLNQNPIDDLNLPNIIFERKINANTTHIVLDADIHGLVSPSYLYRIGILCGCYIVNENWLKICKEKNQMVPEERFEIQGDTTHGRTGAPCKARTNRNLKKPNLFKGTRVKVIAEPKSKVEKLLLAGRAMLEGDFDTVVVCNPKEVNISELRQTYPGKLLISGDWVNDCVDSYEIVKKDSYILTE</sequence>
<dbReference type="Proteomes" id="UP000093000">
    <property type="component" value="Unassembled WGS sequence"/>
</dbReference>
<evidence type="ECO:0008006" key="14">
    <source>
        <dbReference type="Google" id="ProtNLM"/>
    </source>
</evidence>